<evidence type="ECO:0000256" key="1">
    <source>
        <dbReference type="SAM" id="SignalP"/>
    </source>
</evidence>
<proteinExistence type="predicted"/>
<dbReference type="Proteomes" id="UP000271380">
    <property type="component" value="Chromosome"/>
</dbReference>
<dbReference type="InterPro" id="IPR007621">
    <property type="entry name" value="TPM_dom"/>
</dbReference>
<gene>
    <name evidence="3" type="ORF">NCTC949_01317</name>
</gene>
<dbReference type="AlphaFoldDB" id="A0AB38VS96"/>
<feature type="signal peptide" evidence="1">
    <location>
        <begin position="1"/>
        <end position="32"/>
    </location>
</feature>
<sequence>MTKTRFFSAAAAAGLLSLTATPVLLLSPPAAAEAPQAYAQQVVDTADVLSVDEETQINQALNLLEQEKNQKVYVLFVDSFDSYGPEVWTTRTLNAIGTNNTAVYAVAVKDREWGLNASEDFSTKTLDAMEAAALSSLSNQDWAGSSLGLINAARNSSPTDDTTTTTTTSTNNGTGVLLTTLAAVGVGGGGYVAYSRRRNKNKSTSATSDIDQARAIDPKNTAALATLSTSVLHQLAEEELISTDESIKGARSELSIAIGEFGGERTRTFSRALRHSESTLQQAFELRRQSEQAPELEKRNLYIEIISTCGQADDTLEAEAQNFEQLRNLLVAAPATLDRLTQERVKLSTRLPSAQNTLEQLRSTYSEDMLRSINDNVAMAKVSLSELDKSIEYGRTLIQQPAGEQGGLVDAIHSAEAAQAHAHELLTAIETAPNDILAAQTGIPDLRIELQEEINEALELRAQLRKNDWTQLDQIVATARQELDSADTHTIKDPLGVWRRLTAIDSELDDMLEELRSTHRDNQRRMQLLSQQIATAESTVQGAESFISTRGQVIGASARTKLADAKRLLSQAIALRDSDPIQAMSLARQAYNAAVMAQREAEKDVDRYNRQQTQRQTMNTGSIIAGMVINEALNSHRRGGYGYRGGFGGGGFGGGGGGFRGGGFGGGGGGFRGGSF</sequence>
<keyword evidence="1" id="KW-0732">Signal</keyword>
<dbReference type="RefSeq" id="WP_197719691.1">
    <property type="nucleotide sequence ID" value="NZ_LR134377.1"/>
</dbReference>
<dbReference type="Pfam" id="PF04536">
    <property type="entry name" value="TPM_phosphatase"/>
    <property type="match status" value="1"/>
</dbReference>
<feature type="domain" description="TPM" evidence="2">
    <location>
        <begin position="42"/>
        <end position="144"/>
    </location>
</feature>
<evidence type="ECO:0000259" key="2">
    <source>
        <dbReference type="Pfam" id="PF04536"/>
    </source>
</evidence>
<evidence type="ECO:0000313" key="3">
    <source>
        <dbReference type="EMBL" id="VEH06809.1"/>
    </source>
</evidence>
<dbReference type="EMBL" id="LR134377">
    <property type="protein sequence ID" value="VEH06809.1"/>
    <property type="molecule type" value="Genomic_DNA"/>
</dbReference>
<reference evidence="3 4" key="1">
    <citation type="submission" date="2018-12" db="EMBL/GenBank/DDBJ databases">
        <authorList>
            <consortium name="Pathogen Informatics"/>
        </authorList>
    </citation>
    <scope>NUCLEOTIDE SEQUENCE [LARGE SCALE GENOMIC DNA]</scope>
    <source>
        <strain evidence="3 4">NCTC949</strain>
    </source>
</reference>
<evidence type="ECO:0000313" key="4">
    <source>
        <dbReference type="Proteomes" id="UP000271380"/>
    </source>
</evidence>
<accession>A0AB38VS96</accession>
<feature type="chain" id="PRO_5044241456" evidence="1">
    <location>
        <begin position="33"/>
        <end position="676"/>
    </location>
</feature>
<protein>
    <submittedName>
        <fullName evidence="3">Secreted LPxTG protein</fullName>
    </submittedName>
</protein>
<dbReference type="Gene3D" id="3.10.310.50">
    <property type="match status" value="1"/>
</dbReference>
<organism evidence="3 4">
    <name type="scientific">Corynebacterium kutscheri</name>
    <dbReference type="NCBI Taxonomy" id="35755"/>
    <lineage>
        <taxon>Bacteria</taxon>
        <taxon>Bacillati</taxon>
        <taxon>Actinomycetota</taxon>
        <taxon>Actinomycetes</taxon>
        <taxon>Mycobacteriales</taxon>
        <taxon>Corynebacteriaceae</taxon>
        <taxon>Corynebacterium</taxon>
    </lineage>
</organism>
<name>A0AB38VS96_9CORY</name>